<evidence type="ECO:0000256" key="2">
    <source>
        <dbReference type="SAM" id="Phobius"/>
    </source>
</evidence>
<dbReference type="InterPro" id="IPR057840">
    <property type="entry name" value="FimV_N"/>
</dbReference>
<dbReference type="Pfam" id="PF25800">
    <property type="entry name" value="FimV_N"/>
    <property type="match status" value="1"/>
</dbReference>
<feature type="compositionally biased region" description="Polar residues" evidence="1">
    <location>
        <begin position="221"/>
        <end position="234"/>
    </location>
</feature>
<feature type="domain" description="FimV N-terminal" evidence="3">
    <location>
        <begin position="31"/>
        <end position="134"/>
    </location>
</feature>
<dbReference type="InterPro" id="IPR038440">
    <property type="entry name" value="FimV_C_sf"/>
</dbReference>
<feature type="compositionally biased region" description="Polar residues" evidence="1">
    <location>
        <begin position="151"/>
        <end position="162"/>
    </location>
</feature>
<sequence>MKTMAMHLLARTGLALAGLGLGLLGLPVHALSLGNLTVSSNASPSFTASLPFSDDKPVRLPELQTRLATDAEYAQWGLPMSPVVRELRVRVVHASQTVGTVELFSLKRLPQDHFDLLVWASYAGQTSLTHYKVHVLDLPSSVKGKTLSTSKAALPSTSQVSAQGKIPSTAPLLPPTASIKPSPEAETAGPASAPPSLTDQKMEASQAMPEAPSAAPGDSPVQASTQTLPTDQVPSDAAYSTASVLGGLALCVFVMGFFMGRLRQGSRKGIAASSPVHAVKAPSQTSPAAVMPSDSDGKTHAPALSPAPVASPAEASKSMENLLKAENIMASPNTLSMPAASDQWMPPPERAQANTPSQRQAPGSSLTTPPRERLAAEAIENTAAQSLVEFTSAPAPDLASTNLLPRQPATALPTPKLAQGNSRARKIRKTKSAADSHIDLAKIYLSMGDPTTAQMVLQQVLAHGTEAERAQAEKLMQEMA</sequence>
<accession>A0ABT6X5S7</accession>
<dbReference type="InterPro" id="IPR020011">
    <property type="entry name" value="FimV_C"/>
</dbReference>
<evidence type="ECO:0000256" key="1">
    <source>
        <dbReference type="SAM" id="MobiDB-lite"/>
    </source>
</evidence>
<feature type="compositionally biased region" description="Low complexity" evidence="1">
    <location>
        <begin position="301"/>
        <end position="317"/>
    </location>
</feature>
<dbReference type="Gene3D" id="1.20.58.2200">
    <property type="match status" value="1"/>
</dbReference>
<reference evidence="4" key="1">
    <citation type="submission" date="2023-05" db="EMBL/GenBank/DDBJ databases">
        <title>Limnohabitans sp. strain HM2-2 Genome sequencing and assembly.</title>
        <authorList>
            <person name="Jung Y."/>
        </authorList>
    </citation>
    <scope>NUCLEOTIDE SEQUENCE</scope>
    <source>
        <strain evidence="4">HM2-2</strain>
    </source>
</reference>
<feature type="region of interest" description="Disordered" evidence="1">
    <location>
        <begin position="151"/>
        <end position="234"/>
    </location>
</feature>
<feature type="transmembrane region" description="Helical" evidence="2">
    <location>
        <begin position="237"/>
        <end position="258"/>
    </location>
</feature>
<evidence type="ECO:0000313" key="5">
    <source>
        <dbReference type="Proteomes" id="UP001431902"/>
    </source>
</evidence>
<keyword evidence="2" id="KW-1133">Transmembrane helix</keyword>
<feature type="region of interest" description="Disordered" evidence="1">
    <location>
        <begin position="272"/>
        <end position="317"/>
    </location>
</feature>
<gene>
    <name evidence="4" type="ORF">QLQ16_05680</name>
</gene>
<dbReference type="Proteomes" id="UP001431902">
    <property type="component" value="Unassembled WGS sequence"/>
</dbReference>
<feature type="region of interest" description="Disordered" evidence="1">
    <location>
        <begin position="334"/>
        <end position="369"/>
    </location>
</feature>
<organism evidence="4 5">
    <name type="scientific">Limnohabitans lacus</name>
    <dbReference type="NCBI Taxonomy" id="3045173"/>
    <lineage>
        <taxon>Bacteria</taxon>
        <taxon>Pseudomonadati</taxon>
        <taxon>Pseudomonadota</taxon>
        <taxon>Betaproteobacteria</taxon>
        <taxon>Burkholderiales</taxon>
        <taxon>Comamonadaceae</taxon>
        <taxon>Limnohabitans</taxon>
    </lineage>
</organism>
<comment type="caution">
    <text evidence="4">The sequence shown here is derived from an EMBL/GenBank/DDBJ whole genome shotgun (WGS) entry which is preliminary data.</text>
</comment>
<name>A0ABT6X5S7_9BURK</name>
<keyword evidence="5" id="KW-1185">Reference proteome</keyword>
<evidence type="ECO:0000313" key="4">
    <source>
        <dbReference type="EMBL" id="MDI9233327.1"/>
    </source>
</evidence>
<dbReference type="NCBIfam" id="TIGR03504">
    <property type="entry name" value="FimV_Cterm"/>
    <property type="match status" value="1"/>
</dbReference>
<keyword evidence="2" id="KW-0472">Membrane</keyword>
<protein>
    <submittedName>
        <fullName evidence="4">FimV/HubP family polar landmark protein</fullName>
    </submittedName>
</protein>
<feature type="compositionally biased region" description="Polar residues" evidence="1">
    <location>
        <begin position="352"/>
        <end position="368"/>
    </location>
</feature>
<proteinExistence type="predicted"/>
<evidence type="ECO:0000259" key="3">
    <source>
        <dbReference type="Pfam" id="PF25800"/>
    </source>
</evidence>
<keyword evidence="2" id="KW-0812">Transmembrane</keyword>
<dbReference type="EMBL" id="JASGBH010000003">
    <property type="protein sequence ID" value="MDI9233327.1"/>
    <property type="molecule type" value="Genomic_DNA"/>
</dbReference>